<organism evidence="1 2">
    <name type="scientific">Clunio marinus</name>
    <dbReference type="NCBI Taxonomy" id="568069"/>
    <lineage>
        <taxon>Eukaryota</taxon>
        <taxon>Metazoa</taxon>
        <taxon>Ecdysozoa</taxon>
        <taxon>Arthropoda</taxon>
        <taxon>Hexapoda</taxon>
        <taxon>Insecta</taxon>
        <taxon>Pterygota</taxon>
        <taxon>Neoptera</taxon>
        <taxon>Endopterygota</taxon>
        <taxon>Diptera</taxon>
        <taxon>Nematocera</taxon>
        <taxon>Chironomoidea</taxon>
        <taxon>Chironomidae</taxon>
        <taxon>Clunio</taxon>
    </lineage>
</organism>
<evidence type="ECO:0000313" key="1">
    <source>
        <dbReference type="EMBL" id="CRL04687.1"/>
    </source>
</evidence>
<name>A0A1J1IX10_9DIPT</name>
<dbReference type="EMBL" id="CVRI01000063">
    <property type="protein sequence ID" value="CRL04687.1"/>
    <property type="molecule type" value="Genomic_DNA"/>
</dbReference>
<evidence type="ECO:0000313" key="2">
    <source>
        <dbReference type="Proteomes" id="UP000183832"/>
    </source>
</evidence>
<keyword evidence="2" id="KW-1185">Reference proteome</keyword>
<reference evidence="1 2" key="1">
    <citation type="submission" date="2015-04" db="EMBL/GenBank/DDBJ databases">
        <authorList>
            <person name="Syromyatnikov M.Y."/>
            <person name="Popov V.N."/>
        </authorList>
    </citation>
    <scope>NUCLEOTIDE SEQUENCE [LARGE SCALE GENOMIC DNA]</scope>
</reference>
<dbReference type="Proteomes" id="UP000183832">
    <property type="component" value="Unassembled WGS sequence"/>
</dbReference>
<proteinExistence type="predicted"/>
<dbReference type="AlphaFoldDB" id="A0A1J1IX10"/>
<accession>A0A1J1IX10</accession>
<protein>
    <submittedName>
        <fullName evidence="1">CLUMA_CG017751, isoform A</fullName>
    </submittedName>
</protein>
<sequence>MFIMNTFRLACLPSSFLLQQKILYYNLFEMPIKYRIEFAFFCFVQNAVNRQQPKSKSEKDVVETQFKCDMRI</sequence>
<gene>
    <name evidence="1" type="ORF">CLUMA_CG017751</name>
</gene>